<evidence type="ECO:0000313" key="2">
    <source>
        <dbReference type="Proteomes" id="UP000271974"/>
    </source>
</evidence>
<gene>
    <name evidence="1" type="ORF">EGW08_016019</name>
</gene>
<proteinExistence type="predicted"/>
<reference evidence="1 2" key="1">
    <citation type="submission" date="2019-01" db="EMBL/GenBank/DDBJ databases">
        <title>A draft genome assembly of the solar-powered sea slug Elysia chlorotica.</title>
        <authorList>
            <person name="Cai H."/>
            <person name="Li Q."/>
            <person name="Fang X."/>
            <person name="Li J."/>
            <person name="Curtis N.E."/>
            <person name="Altenburger A."/>
            <person name="Shibata T."/>
            <person name="Feng M."/>
            <person name="Maeda T."/>
            <person name="Schwartz J.A."/>
            <person name="Shigenobu S."/>
            <person name="Lundholm N."/>
            <person name="Nishiyama T."/>
            <person name="Yang H."/>
            <person name="Hasebe M."/>
            <person name="Li S."/>
            <person name="Pierce S.K."/>
            <person name="Wang J."/>
        </authorList>
    </citation>
    <scope>NUCLEOTIDE SEQUENCE [LARGE SCALE GENOMIC DNA]</scope>
    <source>
        <strain evidence="1">EC2010</strain>
        <tissue evidence="1">Whole organism of an adult</tissue>
    </source>
</reference>
<organism evidence="1 2">
    <name type="scientific">Elysia chlorotica</name>
    <name type="common">Eastern emerald elysia</name>
    <name type="synonym">Sea slug</name>
    <dbReference type="NCBI Taxonomy" id="188477"/>
    <lineage>
        <taxon>Eukaryota</taxon>
        <taxon>Metazoa</taxon>
        <taxon>Spiralia</taxon>
        <taxon>Lophotrochozoa</taxon>
        <taxon>Mollusca</taxon>
        <taxon>Gastropoda</taxon>
        <taxon>Heterobranchia</taxon>
        <taxon>Euthyneura</taxon>
        <taxon>Panpulmonata</taxon>
        <taxon>Sacoglossa</taxon>
        <taxon>Placobranchoidea</taxon>
        <taxon>Plakobranchidae</taxon>
        <taxon>Elysia</taxon>
    </lineage>
</organism>
<accession>A0A433T3T6</accession>
<dbReference type="Proteomes" id="UP000271974">
    <property type="component" value="Unassembled WGS sequence"/>
</dbReference>
<sequence length="272" mass="31176">MKHSNKLTLCPHHWLRHTYGHVVVAPDHGMHELARVRIPQYGISGRRAGQRRDHLDYSGNQGQAESLHRYLKVKVTSIVGGDLKVKVTSIVPSDLKVKVTSYVASDLKVKVTSIVPSDLKVKVTGCASTVLNPTYITGTIRTLRSHPFTSTPCKINSLYSSHYELYVTHYELYVTHYELYVTHYELYVTHYELYVTHYELYVTHYELYVTHYELYVTHYELYVTHAHTAVTVSIPDYLHGTLKQNVCDLLQSSRGTVTNLLKEEPQFIVPIG</sequence>
<dbReference type="AlphaFoldDB" id="A0A433T3T6"/>
<dbReference type="OrthoDB" id="10622934at2759"/>
<keyword evidence="2" id="KW-1185">Reference proteome</keyword>
<dbReference type="EMBL" id="RQTK01000680">
    <property type="protein sequence ID" value="RUS76212.1"/>
    <property type="molecule type" value="Genomic_DNA"/>
</dbReference>
<protein>
    <submittedName>
        <fullName evidence="1">Uncharacterized protein</fullName>
    </submittedName>
</protein>
<evidence type="ECO:0000313" key="1">
    <source>
        <dbReference type="EMBL" id="RUS76212.1"/>
    </source>
</evidence>
<comment type="caution">
    <text evidence="1">The sequence shown here is derived from an EMBL/GenBank/DDBJ whole genome shotgun (WGS) entry which is preliminary data.</text>
</comment>
<name>A0A433T3T6_ELYCH</name>